<feature type="transmembrane region" description="Helical" evidence="1">
    <location>
        <begin position="50"/>
        <end position="75"/>
    </location>
</feature>
<evidence type="ECO:0008006" key="4">
    <source>
        <dbReference type="Google" id="ProtNLM"/>
    </source>
</evidence>
<keyword evidence="3" id="KW-1185">Reference proteome</keyword>
<gene>
    <name evidence="2" type="ORF">IW245_005941</name>
</gene>
<dbReference type="RefSeq" id="WP_197006366.1">
    <property type="nucleotide sequence ID" value="NZ_BONS01000006.1"/>
</dbReference>
<dbReference type="EMBL" id="JADOUF010000001">
    <property type="protein sequence ID" value="MBG6139747.1"/>
    <property type="molecule type" value="Genomic_DNA"/>
</dbReference>
<dbReference type="Proteomes" id="UP000622552">
    <property type="component" value="Unassembled WGS sequence"/>
</dbReference>
<evidence type="ECO:0000313" key="3">
    <source>
        <dbReference type="Proteomes" id="UP000622552"/>
    </source>
</evidence>
<proteinExistence type="predicted"/>
<evidence type="ECO:0000256" key="1">
    <source>
        <dbReference type="SAM" id="Phobius"/>
    </source>
</evidence>
<protein>
    <recommendedName>
        <fullName evidence="4">DUF485 domain-containing protein</fullName>
    </recommendedName>
</protein>
<accession>A0A8J7GMJ3</accession>
<feature type="transmembrane region" description="Helical" evidence="1">
    <location>
        <begin position="87"/>
        <end position="106"/>
    </location>
</feature>
<organism evidence="2 3">
    <name type="scientific">Longispora fulva</name>
    <dbReference type="NCBI Taxonomy" id="619741"/>
    <lineage>
        <taxon>Bacteria</taxon>
        <taxon>Bacillati</taxon>
        <taxon>Actinomycetota</taxon>
        <taxon>Actinomycetes</taxon>
        <taxon>Micromonosporales</taxon>
        <taxon>Micromonosporaceae</taxon>
        <taxon>Longispora</taxon>
    </lineage>
</organism>
<comment type="caution">
    <text evidence="2">The sequence shown here is derived from an EMBL/GenBank/DDBJ whole genome shotgun (WGS) entry which is preliminary data.</text>
</comment>
<keyword evidence="1" id="KW-1133">Transmembrane helix</keyword>
<keyword evidence="1" id="KW-0472">Membrane</keyword>
<name>A0A8J7GMJ3_9ACTN</name>
<sequence>MTPARGRRTRIVLGEVARARRVNRTRRELAEQTEIGDALIKGLVRAQLALALRLALLVGLGLGTLPLLFTVAPALGGVRVLGVSLPWVLLGVLPYPFLVAVGWIYVRMSERNEREFTELVEK</sequence>
<evidence type="ECO:0000313" key="2">
    <source>
        <dbReference type="EMBL" id="MBG6139747.1"/>
    </source>
</evidence>
<reference evidence="2" key="1">
    <citation type="submission" date="2020-11" db="EMBL/GenBank/DDBJ databases">
        <title>Sequencing the genomes of 1000 actinobacteria strains.</title>
        <authorList>
            <person name="Klenk H.-P."/>
        </authorList>
    </citation>
    <scope>NUCLEOTIDE SEQUENCE</scope>
    <source>
        <strain evidence="2">DSM 45356</strain>
    </source>
</reference>
<keyword evidence="1" id="KW-0812">Transmembrane</keyword>
<dbReference type="AlphaFoldDB" id="A0A8J7GMJ3"/>